<keyword evidence="3" id="KW-1185">Reference proteome</keyword>
<dbReference type="GO" id="GO:0006313">
    <property type="term" value="P:DNA transposition"/>
    <property type="evidence" value="ECO:0007669"/>
    <property type="project" value="InterPro"/>
</dbReference>
<protein>
    <submittedName>
        <fullName evidence="2">Transposase</fullName>
    </submittedName>
</protein>
<accession>A0AAU0ULI1</accession>
<dbReference type="GO" id="GO:0004803">
    <property type="term" value="F:transposase activity"/>
    <property type="evidence" value="ECO:0007669"/>
    <property type="project" value="InterPro"/>
</dbReference>
<name>A0AAU0ULI1_9FIRM</name>
<dbReference type="SMART" id="SM01321">
    <property type="entry name" value="Y1_Tnp"/>
    <property type="match status" value="1"/>
</dbReference>
<dbReference type="Pfam" id="PF01797">
    <property type="entry name" value="Y1_Tnp"/>
    <property type="match status" value="1"/>
</dbReference>
<dbReference type="PANTHER" id="PTHR34322">
    <property type="entry name" value="TRANSPOSASE, Y1_TNP DOMAIN-CONTAINING"/>
    <property type="match status" value="1"/>
</dbReference>
<evidence type="ECO:0000313" key="2">
    <source>
        <dbReference type="EMBL" id="WRO21051.1"/>
    </source>
</evidence>
<dbReference type="InterPro" id="IPR002686">
    <property type="entry name" value="Transposase_17"/>
</dbReference>
<evidence type="ECO:0000313" key="3">
    <source>
        <dbReference type="Proteomes" id="UP001329915"/>
    </source>
</evidence>
<proteinExistence type="predicted"/>
<sequence length="185" mass="22089">MGREARKRSSTGIYHIMLRGIDKRDIFLDDEDKIRFMEKLMKAKETGKFELYGYCLMDNHVHLLIKENEDIGASIKRITVGYVWWHNNKYGRTGHLFQNRYKSEPVETESYLLTVLRYIHQNPVKAKIVLQAKDYSWSSYKQYLLSYQQQNGCIDDHLIKAYFKTIADFCQYMNDQNNDECLDYI</sequence>
<dbReference type="EMBL" id="CP121694">
    <property type="protein sequence ID" value="WRO21051.1"/>
    <property type="molecule type" value="Genomic_DNA"/>
</dbReference>
<dbReference type="Gene3D" id="3.30.70.1290">
    <property type="entry name" value="Transposase IS200-like"/>
    <property type="match status" value="1"/>
</dbReference>
<dbReference type="PANTHER" id="PTHR34322:SF2">
    <property type="entry name" value="TRANSPOSASE IS200-LIKE DOMAIN-CONTAINING PROTEIN"/>
    <property type="match status" value="1"/>
</dbReference>
<dbReference type="InterPro" id="IPR036515">
    <property type="entry name" value="Transposase_17_sf"/>
</dbReference>
<evidence type="ECO:0000259" key="1">
    <source>
        <dbReference type="SMART" id="SM01321"/>
    </source>
</evidence>
<feature type="domain" description="Transposase IS200-like" evidence="1">
    <location>
        <begin position="9"/>
        <end position="122"/>
    </location>
</feature>
<reference evidence="2 3" key="1">
    <citation type="submission" date="2023-04" db="EMBL/GenBank/DDBJ databases">
        <authorList>
            <person name="Hsu D."/>
        </authorList>
    </citation>
    <scope>NUCLEOTIDE SEQUENCE [LARGE SCALE GENOMIC DNA]</scope>
    <source>
        <strain evidence="2 3">MK1</strain>
    </source>
</reference>
<dbReference type="AlphaFoldDB" id="A0AAU0ULI1"/>
<organism evidence="2 3">
    <name type="scientific">Metallumcola ferriviriculae</name>
    <dbReference type="NCBI Taxonomy" id="3039180"/>
    <lineage>
        <taxon>Bacteria</taxon>
        <taxon>Bacillati</taxon>
        <taxon>Bacillota</taxon>
        <taxon>Clostridia</taxon>
        <taxon>Neomoorellales</taxon>
        <taxon>Desulfitibacteraceae</taxon>
        <taxon>Metallumcola</taxon>
    </lineage>
</organism>
<dbReference type="RefSeq" id="WP_366923915.1">
    <property type="nucleotide sequence ID" value="NZ_CP121694.1"/>
</dbReference>
<dbReference type="KEGG" id="dbc:MFMK1_000845"/>
<dbReference type="Proteomes" id="UP001329915">
    <property type="component" value="Chromosome"/>
</dbReference>
<dbReference type="SUPFAM" id="SSF143422">
    <property type="entry name" value="Transposase IS200-like"/>
    <property type="match status" value="1"/>
</dbReference>
<gene>
    <name evidence="2" type="ORF">MFMK1_000845</name>
</gene>
<dbReference type="GO" id="GO:0003677">
    <property type="term" value="F:DNA binding"/>
    <property type="evidence" value="ECO:0007669"/>
    <property type="project" value="InterPro"/>
</dbReference>